<feature type="domain" description="Methyl-accepting transducer" evidence="4">
    <location>
        <begin position="58"/>
        <end position="207"/>
    </location>
</feature>
<keyword evidence="3" id="KW-0175">Coiled coil</keyword>
<protein>
    <submittedName>
        <fullName evidence="5">MCP-domain signal transduction protein (Chemoreceptor zinc-binding domain)</fullName>
    </submittedName>
</protein>
<dbReference type="PROSITE" id="PS50111">
    <property type="entry name" value="CHEMOTAXIS_TRANSDUC_2"/>
    <property type="match status" value="1"/>
</dbReference>
<evidence type="ECO:0000256" key="2">
    <source>
        <dbReference type="PROSITE-ProRule" id="PRU00284"/>
    </source>
</evidence>
<dbReference type="PANTHER" id="PTHR32089">
    <property type="entry name" value="METHYL-ACCEPTING CHEMOTAXIS PROTEIN MCPB"/>
    <property type="match status" value="1"/>
</dbReference>
<dbReference type="Pfam" id="PF00015">
    <property type="entry name" value="MCPsignal"/>
    <property type="match status" value="1"/>
</dbReference>
<gene>
    <name evidence="5" type="ORF">CCON33237_0505</name>
</gene>
<dbReference type="Pfam" id="PF13682">
    <property type="entry name" value="CZB"/>
    <property type="match status" value="1"/>
</dbReference>
<sequence length="360" mass="39863">MFFDGKNKELSSKNEALQRENEALKAEILVLKEELKNVKTCEPKEQAKDKQEAVNLLLSSYQDGINFLQLTMEENLKMLESINGLNEKTFKETGELKSQTAEILNSIEQVSQMSGDLSNDASSLDGSVNSIVEIINLIKDISDQTNLLALNAAIEAARAGEHGRGFAVVADEVRKLAERTQKATLEVEVNINGLKQSANTMIEMSENFSKISANAMKILGGFEGNISSVNANTQNILNQALNVTNEVYVSNGKIDHINMKLNGYRGVLLNEFNKIQDVHECRFGKWYEKDVKNTLVKDAKILSSIAAHHENVHHGLEKAMVIFADKDKGNLPGVEILKDVENSSKVGFEELLEAIKSARK</sequence>
<dbReference type="EMBL" id="CP012541">
    <property type="protein sequence ID" value="ALF47209.1"/>
    <property type="molecule type" value="Genomic_DNA"/>
</dbReference>
<feature type="coiled-coil region" evidence="3">
    <location>
        <begin position="7"/>
        <end position="41"/>
    </location>
</feature>
<dbReference type="PATRIC" id="fig|199.248.peg.531"/>
<evidence type="ECO:0000259" key="4">
    <source>
        <dbReference type="PROSITE" id="PS50111"/>
    </source>
</evidence>
<evidence type="ECO:0000256" key="3">
    <source>
        <dbReference type="SAM" id="Coils"/>
    </source>
</evidence>
<keyword evidence="5" id="KW-0675">Receptor</keyword>
<name>A0A0M4SLX4_9BACT</name>
<dbReference type="KEGG" id="ccoc:CCON33237_0505"/>
<dbReference type="AlphaFoldDB" id="A0A0M4SLX4"/>
<evidence type="ECO:0000313" key="6">
    <source>
        <dbReference type="Proteomes" id="UP000066049"/>
    </source>
</evidence>
<dbReference type="GO" id="GO:0016020">
    <property type="term" value="C:membrane"/>
    <property type="evidence" value="ECO:0007669"/>
    <property type="project" value="InterPro"/>
</dbReference>
<dbReference type="Gene3D" id="1.10.287.950">
    <property type="entry name" value="Methyl-accepting chemotaxis protein"/>
    <property type="match status" value="1"/>
</dbReference>
<dbReference type="Proteomes" id="UP000066049">
    <property type="component" value="Chromosome"/>
</dbReference>
<accession>A0A0M4SLX4</accession>
<dbReference type="InterPro" id="IPR025991">
    <property type="entry name" value="Chemoreceptor_zinc-bind_dom"/>
</dbReference>
<reference evidence="6" key="1">
    <citation type="submission" date="2015-08" db="EMBL/GenBank/DDBJ databases">
        <title>Comparative genomics of the Campylobacter concisus group.</title>
        <authorList>
            <person name="Miller W.G."/>
            <person name="Yee E."/>
            <person name="Chapman M.H."/>
            <person name="Huynh S."/>
            <person name="Bono J.L."/>
            <person name="On S.L.W."/>
            <person name="St Leger J."/>
            <person name="Foster G."/>
            <person name="Parker C.T."/>
        </authorList>
    </citation>
    <scope>NUCLEOTIDE SEQUENCE [LARGE SCALE GENOMIC DNA]</scope>
    <source>
        <strain evidence="6">ATCC 33237</strain>
    </source>
</reference>
<evidence type="ECO:0000256" key="1">
    <source>
        <dbReference type="ARBA" id="ARBA00023224"/>
    </source>
</evidence>
<evidence type="ECO:0000313" key="5">
    <source>
        <dbReference type="EMBL" id="ALF47209.1"/>
    </source>
</evidence>
<dbReference type="GO" id="GO:0007165">
    <property type="term" value="P:signal transduction"/>
    <property type="evidence" value="ECO:0007669"/>
    <property type="project" value="UniProtKB-KW"/>
</dbReference>
<dbReference type="SUPFAM" id="SSF58104">
    <property type="entry name" value="Methyl-accepting chemotaxis protein (MCP) signaling domain"/>
    <property type="match status" value="1"/>
</dbReference>
<dbReference type="PANTHER" id="PTHR32089:SF112">
    <property type="entry name" value="LYSOZYME-LIKE PROTEIN-RELATED"/>
    <property type="match status" value="1"/>
</dbReference>
<dbReference type="InterPro" id="IPR004089">
    <property type="entry name" value="MCPsignal_dom"/>
</dbReference>
<dbReference type="SMART" id="SM00283">
    <property type="entry name" value="MA"/>
    <property type="match status" value="1"/>
</dbReference>
<keyword evidence="1 2" id="KW-0807">Transducer</keyword>
<proteinExistence type="predicted"/>
<organism evidence="5 6">
    <name type="scientific">Campylobacter concisus</name>
    <dbReference type="NCBI Taxonomy" id="199"/>
    <lineage>
        <taxon>Bacteria</taxon>
        <taxon>Pseudomonadati</taxon>
        <taxon>Campylobacterota</taxon>
        <taxon>Epsilonproteobacteria</taxon>
        <taxon>Campylobacterales</taxon>
        <taxon>Campylobacteraceae</taxon>
        <taxon>Campylobacter</taxon>
    </lineage>
</organism>